<gene>
    <name evidence="1" type="ORF">DL239_08790</name>
</gene>
<proteinExistence type="predicted"/>
<reference evidence="1 2" key="1">
    <citation type="submission" date="2018-05" db="EMBL/GenBank/DDBJ databases">
        <authorList>
            <person name="Zhang Y.-J."/>
        </authorList>
    </citation>
    <scope>NUCLEOTIDE SEQUENCE [LARGE SCALE GENOMIC DNA]</scope>
    <source>
        <strain evidence="1 2">CY04</strain>
    </source>
</reference>
<accession>A0ABX0W6L4</accession>
<comment type="caution">
    <text evidence="1">The sequence shown here is derived from an EMBL/GenBank/DDBJ whole genome shotgun (WGS) entry which is preliminary data.</text>
</comment>
<keyword evidence="2" id="KW-1185">Reference proteome</keyword>
<evidence type="ECO:0008006" key="3">
    <source>
        <dbReference type="Google" id="ProtNLM"/>
    </source>
</evidence>
<dbReference type="Proteomes" id="UP001429564">
    <property type="component" value="Unassembled WGS sequence"/>
</dbReference>
<dbReference type="RefSeq" id="WP_167683653.1">
    <property type="nucleotide sequence ID" value="NZ_QHLQ01000007.1"/>
</dbReference>
<sequence>MQKHNPGLLSVSTDGIDALRQAQAPAGAKRDMLQMVARECGPKALLSIGQEINQVTYDPVWRSALCSETPAVLFDKWRRFEVFAHSSNRMEIDLVTENSARFRRRATSDTAPTTPENLLICGLIIGLLEGIGCRNLWCDMASQLGGSVRIRQQCAFCLPEDPRELLTSSWTIGWQAHSISQAINPPENSPPQVDLPPVEDLSLAILLETITDLMMLDIARQWKTYELASALGLSTRTLQRRLAQAGLSFSQLVRLCCTNRLMGFTV</sequence>
<dbReference type="Gene3D" id="1.10.10.60">
    <property type="entry name" value="Homeodomain-like"/>
    <property type="match status" value="1"/>
</dbReference>
<organism evidence="1 2">
    <name type="scientific">Parasedimentitalea denitrificans</name>
    <dbReference type="NCBI Taxonomy" id="2211118"/>
    <lineage>
        <taxon>Bacteria</taxon>
        <taxon>Pseudomonadati</taxon>
        <taxon>Pseudomonadota</taxon>
        <taxon>Alphaproteobacteria</taxon>
        <taxon>Rhodobacterales</taxon>
        <taxon>Paracoccaceae</taxon>
        <taxon>Parasedimentitalea</taxon>
    </lineage>
</organism>
<evidence type="ECO:0000313" key="2">
    <source>
        <dbReference type="Proteomes" id="UP001429564"/>
    </source>
</evidence>
<evidence type="ECO:0000313" key="1">
    <source>
        <dbReference type="EMBL" id="NIZ61071.1"/>
    </source>
</evidence>
<dbReference type="EMBL" id="QHLQ01000007">
    <property type="protein sequence ID" value="NIZ61071.1"/>
    <property type="molecule type" value="Genomic_DNA"/>
</dbReference>
<protein>
    <recommendedName>
        <fullName evidence="3">AraC family transcriptional regulator</fullName>
    </recommendedName>
</protein>
<name>A0ABX0W6L4_9RHOB</name>